<dbReference type="PRINTS" id="PR00080">
    <property type="entry name" value="SDRFAMILY"/>
</dbReference>
<gene>
    <name evidence="3" type="ORF">GCM10011382_19580</name>
</gene>
<proteinExistence type="inferred from homology"/>
<dbReference type="CDD" id="cd05233">
    <property type="entry name" value="SDR_c"/>
    <property type="match status" value="1"/>
</dbReference>
<keyword evidence="2" id="KW-0560">Oxidoreductase</keyword>
<dbReference type="SUPFAM" id="SSF51735">
    <property type="entry name" value="NAD(P)-binding Rossmann-fold domains"/>
    <property type="match status" value="1"/>
</dbReference>
<accession>A0ABQ1P1Z0</accession>
<comment type="similarity">
    <text evidence="1">Belongs to the short-chain dehydrogenases/reductases (SDR) family.</text>
</comment>
<protein>
    <submittedName>
        <fullName evidence="3">Oxidoreductase</fullName>
    </submittedName>
</protein>
<dbReference type="RefSeq" id="WP_188639315.1">
    <property type="nucleotide sequence ID" value="NZ_BMHM01000003.1"/>
</dbReference>
<comment type="caution">
    <text evidence="3">The sequence shown here is derived from an EMBL/GenBank/DDBJ whole genome shotgun (WGS) entry which is preliminary data.</text>
</comment>
<name>A0ABQ1P1Z0_9GAMM</name>
<dbReference type="Proteomes" id="UP000597301">
    <property type="component" value="Unassembled WGS sequence"/>
</dbReference>
<evidence type="ECO:0000256" key="2">
    <source>
        <dbReference type="ARBA" id="ARBA00023002"/>
    </source>
</evidence>
<sequence length="250" mass="26433">MANPNVVVITGGSRGIGAETARLFAQHGYDVCLNYVENDAAAERVRSDILALGVRCMAVKADVSKADEVANLFRRVDQELGTLTVLVNNAAILNTQSRLVDISPERFSNVLQKNVMSCFLCCKEAVQRMSTHQGGAGGSIVNVSSMAAKSGSPNEYVDYAASKGAVDTLTRGLALEVAAEGIRVNAVRPGLIHTEMHALGGEPGRVDRLKSRIPMQRGGQPSEVADAIYWLASDKSSFATGTLLDLAGGL</sequence>
<dbReference type="EMBL" id="BMHM01000003">
    <property type="protein sequence ID" value="GGC89397.1"/>
    <property type="molecule type" value="Genomic_DNA"/>
</dbReference>
<dbReference type="PRINTS" id="PR00081">
    <property type="entry name" value="GDHRDH"/>
</dbReference>
<organism evidence="3 4">
    <name type="scientific">Vreelandella lutescens</name>
    <dbReference type="NCBI Taxonomy" id="1602943"/>
    <lineage>
        <taxon>Bacteria</taxon>
        <taxon>Pseudomonadati</taxon>
        <taxon>Pseudomonadota</taxon>
        <taxon>Gammaproteobacteria</taxon>
        <taxon>Oceanospirillales</taxon>
        <taxon>Halomonadaceae</taxon>
        <taxon>Vreelandella</taxon>
    </lineage>
</organism>
<dbReference type="InterPro" id="IPR002347">
    <property type="entry name" value="SDR_fam"/>
</dbReference>
<evidence type="ECO:0000256" key="1">
    <source>
        <dbReference type="ARBA" id="ARBA00006484"/>
    </source>
</evidence>
<evidence type="ECO:0000313" key="3">
    <source>
        <dbReference type="EMBL" id="GGC89397.1"/>
    </source>
</evidence>
<dbReference type="PANTHER" id="PTHR48107">
    <property type="entry name" value="NADPH-DEPENDENT ALDEHYDE REDUCTASE-LIKE PROTEIN, CHLOROPLASTIC-RELATED"/>
    <property type="match status" value="1"/>
</dbReference>
<reference evidence="4" key="1">
    <citation type="journal article" date="2019" name="Int. J. Syst. Evol. Microbiol.">
        <title>The Global Catalogue of Microorganisms (GCM) 10K type strain sequencing project: providing services to taxonomists for standard genome sequencing and annotation.</title>
        <authorList>
            <consortium name="The Broad Institute Genomics Platform"/>
            <consortium name="The Broad Institute Genome Sequencing Center for Infectious Disease"/>
            <person name="Wu L."/>
            <person name="Ma J."/>
        </authorList>
    </citation>
    <scope>NUCLEOTIDE SEQUENCE [LARGE SCALE GENOMIC DNA]</scope>
    <source>
        <strain evidence="4">CGMCC 1.15122</strain>
    </source>
</reference>
<dbReference type="Pfam" id="PF13561">
    <property type="entry name" value="adh_short_C2"/>
    <property type="match status" value="1"/>
</dbReference>
<dbReference type="InterPro" id="IPR036291">
    <property type="entry name" value="NAD(P)-bd_dom_sf"/>
</dbReference>
<evidence type="ECO:0000313" key="4">
    <source>
        <dbReference type="Proteomes" id="UP000597301"/>
    </source>
</evidence>
<dbReference type="PANTHER" id="PTHR48107:SF7">
    <property type="entry name" value="RE15974P"/>
    <property type="match status" value="1"/>
</dbReference>
<dbReference type="Gene3D" id="3.40.50.720">
    <property type="entry name" value="NAD(P)-binding Rossmann-like Domain"/>
    <property type="match status" value="1"/>
</dbReference>
<keyword evidence="4" id="KW-1185">Reference proteome</keyword>